<reference evidence="12 13" key="1">
    <citation type="submission" date="2016-03" db="EMBL/GenBank/DDBJ databases">
        <title>Acinetobacter genomospecies 28 strain ANC 4149.</title>
        <authorList>
            <person name="Radolfova-Krizova L."/>
            <person name="Nemec A."/>
        </authorList>
    </citation>
    <scope>NUCLEOTIDE SEQUENCE [LARGE SCALE GENOMIC DNA]</scope>
    <source>
        <strain evidence="12 13">ANC 4149</strain>
    </source>
</reference>
<keyword evidence="6 10" id="KW-0812">Transmembrane</keyword>
<comment type="caution">
    <text evidence="12">The sequence shown here is derived from an EMBL/GenBank/DDBJ whole genome shotgun (WGS) entry which is preliminary data.</text>
</comment>
<dbReference type="PROSITE" id="PS00218">
    <property type="entry name" value="AMINO_ACID_PERMEASE_1"/>
    <property type="match status" value="1"/>
</dbReference>
<keyword evidence="4" id="KW-1003">Cell membrane</keyword>
<evidence type="ECO:0000256" key="9">
    <source>
        <dbReference type="ARBA" id="ARBA00023136"/>
    </source>
</evidence>
<dbReference type="InterPro" id="IPR004840">
    <property type="entry name" value="Amino_acid_permease_CS"/>
</dbReference>
<dbReference type="GO" id="GO:0055085">
    <property type="term" value="P:transmembrane transport"/>
    <property type="evidence" value="ECO:0007669"/>
    <property type="project" value="InterPro"/>
</dbReference>
<evidence type="ECO:0000256" key="3">
    <source>
        <dbReference type="ARBA" id="ARBA00022448"/>
    </source>
</evidence>
<feature type="transmembrane region" description="Helical" evidence="10">
    <location>
        <begin position="152"/>
        <end position="173"/>
    </location>
</feature>
<feature type="transmembrane region" description="Helical" evidence="10">
    <location>
        <begin position="44"/>
        <end position="63"/>
    </location>
</feature>
<feature type="transmembrane region" description="Helical" evidence="10">
    <location>
        <begin position="425"/>
        <end position="443"/>
    </location>
</feature>
<keyword evidence="3" id="KW-0813">Transport</keyword>
<evidence type="ECO:0000256" key="6">
    <source>
        <dbReference type="ARBA" id="ARBA00022692"/>
    </source>
</evidence>
<feature type="transmembrane region" description="Helical" evidence="10">
    <location>
        <begin position="20"/>
        <end position="38"/>
    </location>
</feature>
<evidence type="ECO:0000256" key="7">
    <source>
        <dbReference type="ARBA" id="ARBA00022970"/>
    </source>
</evidence>
<dbReference type="GO" id="GO:0005886">
    <property type="term" value="C:plasma membrane"/>
    <property type="evidence" value="ECO:0007669"/>
    <property type="project" value="UniProtKB-SubCell"/>
</dbReference>
<evidence type="ECO:0000259" key="11">
    <source>
        <dbReference type="Pfam" id="PF00324"/>
    </source>
</evidence>
<dbReference type="PIRSF" id="PIRSF006060">
    <property type="entry name" value="AA_transporter"/>
    <property type="match status" value="1"/>
</dbReference>
<dbReference type="AlphaFoldDB" id="A0A151XZA4"/>
<feature type="transmembrane region" description="Helical" evidence="10">
    <location>
        <begin position="83"/>
        <end position="102"/>
    </location>
</feature>
<dbReference type="Gene3D" id="1.20.1740.10">
    <property type="entry name" value="Amino acid/polyamine transporter I"/>
    <property type="match status" value="1"/>
</dbReference>
<feature type="transmembrane region" description="Helical" evidence="10">
    <location>
        <begin position="332"/>
        <end position="353"/>
    </location>
</feature>
<feature type="transmembrane region" description="Helical" evidence="10">
    <location>
        <begin position="122"/>
        <end position="140"/>
    </location>
</feature>
<accession>A0A151XZA4</accession>
<protein>
    <submittedName>
        <fullName evidence="12">D-alanine/D-serine/glycine permease</fullName>
    </submittedName>
</protein>
<sequence>MNSETPKLQRRLKNRHIQLIAMGGAIGTGLFLGSAHIIQSAGPSIILGYFIGGLIAFMIMRQLGEMIVHEPVTGSFSYFAFKYWSKFSGFLTGWNYWILYILVAMTELTAIGKYVNYWWPHIPAWVSVLVFFVVVTLANLANVKIYGESEFWLSMIKVIAIIAMILFGVYLLFTADAGSTVSISNLWAHGGFFPHGFEGLFYMLAFMMFAFGGIELISMAAAETENPEKNIPKAVNQTVIRVFLFYICSLAVLLSLVPWNQLDLGGLDKSPFVLIFKQMGIEWAAHLLNFIILTASLSVCNSGMYANSRMLLGLAEQGNAPSLFKRVNKQGIPVPAVLFSALLIFGCVLLNYFVPEKALSYLIYIVVSAAVLNWILISLIHLKFRQAMKQQGIKTKFPALFAPFTNYFVLAFMLMILYIMWNQGFMLSVLMLPVWIALLYVLFKVMQAKKV</sequence>
<evidence type="ECO:0000256" key="1">
    <source>
        <dbReference type="ARBA" id="ARBA00004429"/>
    </source>
</evidence>
<dbReference type="RefSeq" id="WP_067670608.1">
    <property type="nucleotide sequence ID" value="NZ_CBCSIK010000015.1"/>
</dbReference>
<keyword evidence="9 10" id="KW-0472">Membrane</keyword>
<dbReference type="PANTHER" id="PTHR43495:SF4">
    <property type="entry name" value="AROMATIC AMINO ACID TRANSPORT PROTEIN AROP"/>
    <property type="match status" value="1"/>
</dbReference>
<dbReference type="PANTHER" id="PTHR43495">
    <property type="entry name" value="GABA PERMEASE"/>
    <property type="match status" value="1"/>
</dbReference>
<evidence type="ECO:0000313" key="12">
    <source>
        <dbReference type="EMBL" id="KYQ71161.1"/>
    </source>
</evidence>
<dbReference type="GO" id="GO:0006865">
    <property type="term" value="P:amino acid transport"/>
    <property type="evidence" value="ECO:0007669"/>
    <property type="project" value="UniProtKB-KW"/>
</dbReference>
<evidence type="ECO:0000256" key="10">
    <source>
        <dbReference type="SAM" id="Phobius"/>
    </source>
</evidence>
<evidence type="ECO:0000313" key="13">
    <source>
        <dbReference type="Proteomes" id="UP000076276"/>
    </source>
</evidence>
<keyword evidence="7" id="KW-0029">Amino-acid transport</keyword>
<keyword evidence="5" id="KW-0997">Cell inner membrane</keyword>
<evidence type="ECO:0000256" key="5">
    <source>
        <dbReference type="ARBA" id="ARBA00022519"/>
    </source>
</evidence>
<feature type="transmembrane region" description="Helical" evidence="10">
    <location>
        <begin position="200"/>
        <end position="222"/>
    </location>
</feature>
<dbReference type="InterPro" id="IPR004841">
    <property type="entry name" value="AA-permease/SLC12A_dom"/>
</dbReference>
<evidence type="ECO:0000256" key="8">
    <source>
        <dbReference type="ARBA" id="ARBA00022989"/>
    </source>
</evidence>
<dbReference type="STRING" id="1806892.AZH43_16125"/>
<dbReference type="Proteomes" id="UP000076276">
    <property type="component" value="Unassembled WGS sequence"/>
</dbReference>
<dbReference type="OrthoDB" id="5297508at2"/>
<evidence type="ECO:0000256" key="2">
    <source>
        <dbReference type="ARBA" id="ARBA00008583"/>
    </source>
</evidence>
<dbReference type="FunFam" id="1.20.1740.10:FF:000001">
    <property type="entry name" value="Amino acid permease"/>
    <property type="match status" value="1"/>
</dbReference>
<gene>
    <name evidence="12" type="ORF">AZH43_16125</name>
</gene>
<feature type="transmembrane region" description="Helical" evidence="10">
    <location>
        <begin position="359"/>
        <end position="380"/>
    </location>
</feature>
<feature type="transmembrane region" description="Helical" evidence="10">
    <location>
        <begin position="243"/>
        <end position="261"/>
    </location>
</feature>
<keyword evidence="13" id="KW-1185">Reference proteome</keyword>
<feature type="domain" description="Amino acid permease/ SLC12A" evidence="11">
    <location>
        <begin position="16"/>
        <end position="420"/>
    </location>
</feature>
<name>A0A151XZA4_9GAMM</name>
<dbReference type="Pfam" id="PF00324">
    <property type="entry name" value="AA_permease"/>
    <property type="match status" value="1"/>
</dbReference>
<proteinExistence type="inferred from homology"/>
<evidence type="ECO:0000256" key="4">
    <source>
        <dbReference type="ARBA" id="ARBA00022475"/>
    </source>
</evidence>
<keyword evidence="8 10" id="KW-1133">Transmembrane helix</keyword>
<feature type="transmembrane region" description="Helical" evidence="10">
    <location>
        <begin position="281"/>
        <end position="300"/>
    </location>
</feature>
<feature type="transmembrane region" description="Helical" evidence="10">
    <location>
        <begin position="400"/>
        <end position="419"/>
    </location>
</feature>
<comment type="similarity">
    <text evidence="2">Belongs to the amino acid-polyamine-organocation (APC) superfamily. Amino acid transporter (AAT) (TC 2.A.3.1) family.</text>
</comment>
<comment type="subcellular location">
    <subcellularLocation>
        <location evidence="1">Cell inner membrane</location>
        <topology evidence="1">Multi-pass membrane protein</topology>
    </subcellularLocation>
</comment>
<dbReference type="EMBL" id="LUAW01000033">
    <property type="protein sequence ID" value="KYQ71161.1"/>
    <property type="molecule type" value="Genomic_DNA"/>
</dbReference>
<organism evidence="12 13">
    <name type="scientific">Acinetobacter pragensis</name>
    <dbReference type="NCBI Taxonomy" id="1806892"/>
    <lineage>
        <taxon>Bacteria</taxon>
        <taxon>Pseudomonadati</taxon>
        <taxon>Pseudomonadota</taxon>
        <taxon>Gammaproteobacteria</taxon>
        <taxon>Moraxellales</taxon>
        <taxon>Moraxellaceae</taxon>
        <taxon>Acinetobacter</taxon>
    </lineage>
</organism>